<comment type="caution">
    <text evidence="2">The sequence shown here is derived from an EMBL/GenBank/DDBJ whole genome shotgun (WGS) entry which is preliminary data.</text>
</comment>
<name>A0ABT9E928_9PROT</name>
<dbReference type="RefSeq" id="WP_305107547.1">
    <property type="nucleotide sequence ID" value="NZ_JAUTWS010000055.1"/>
</dbReference>
<keyword evidence="1" id="KW-1133">Transmembrane helix</keyword>
<keyword evidence="3" id="KW-1185">Reference proteome</keyword>
<reference evidence="2 3" key="1">
    <citation type="submission" date="2023-08" db="EMBL/GenBank/DDBJ databases">
        <title>The draft genome sequence of Paracraurococcus sp. LOR1-02.</title>
        <authorList>
            <person name="Kingkaew E."/>
            <person name="Tanasupawat S."/>
        </authorList>
    </citation>
    <scope>NUCLEOTIDE SEQUENCE [LARGE SCALE GENOMIC DNA]</scope>
    <source>
        <strain evidence="2 3">LOR1-02</strain>
    </source>
</reference>
<organism evidence="2 3">
    <name type="scientific">Paracraurococcus lichenis</name>
    <dbReference type="NCBI Taxonomy" id="3064888"/>
    <lineage>
        <taxon>Bacteria</taxon>
        <taxon>Pseudomonadati</taxon>
        <taxon>Pseudomonadota</taxon>
        <taxon>Alphaproteobacteria</taxon>
        <taxon>Acetobacterales</taxon>
        <taxon>Roseomonadaceae</taxon>
        <taxon>Paracraurococcus</taxon>
    </lineage>
</organism>
<sequence length="446" mass="47980">MAHPLTSLLGRAVTSGAGRLQPGGPGTEVPDRPALRAFSGRRPVGPLAFVLQPVGLVLALLLLILGLAWLGTGTVRSWLRHADYAEPVHADSSVMLPPPARQVADVVTLTVRDSAGDVRRLEIDRVQLSAFVADRIAGLEADRAAAAAALRQEVRQRFSEAFSDGDLRIRAFADWYFAWGRSWALLWEAASSAARHAAGTGVETLDEAVRRDMTDYYRRHFTEQVLRPEYRDWLVQEAIRDAITGAHQRFAAAVTREDGELARFLATHTSHLTAHGTGPVRLDWDAQRWKAPTFLIEDKGAEGLQSLLTVGGSTWMGSALGPVISRLVAEAFAPAATRIAARAILQTEAAGSGGTLGSVLPGIGTVGGAVAGFALGTGVDYLLSKGREWAGRDAFEAANRDALQAVRDAWAAKADEEIGRALDVWFDDARAALLTLQQQGFQTRSR</sequence>
<keyword evidence="1" id="KW-0472">Membrane</keyword>
<gene>
    <name evidence="2" type="ORF">Q7A36_30425</name>
</gene>
<dbReference type="EMBL" id="JAUTWS010000055">
    <property type="protein sequence ID" value="MDO9712690.1"/>
    <property type="molecule type" value="Genomic_DNA"/>
</dbReference>
<feature type="transmembrane region" description="Helical" evidence="1">
    <location>
        <begin position="47"/>
        <end position="70"/>
    </location>
</feature>
<accession>A0ABT9E928</accession>
<evidence type="ECO:0000313" key="3">
    <source>
        <dbReference type="Proteomes" id="UP001243009"/>
    </source>
</evidence>
<proteinExistence type="predicted"/>
<protein>
    <submittedName>
        <fullName evidence="2">Uncharacterized protein</fullName>
    </submittedName>
</protein>
<keyword evidence="1" id="KW-0812">Transmembrane</keyword>
<evidence type="ECO:0000313" key="2">
    <source>
        <dbReference type="EMBL" id="MDO9712690.1"/>
    </source>
</evidence>
<dbReference type="Proteomes" id="UP001243009">
    <property type="component" value="Unassembled WGS sequence"/>
</dbReference>
<evidence type="ECO:0000256" key="1">
    <source>
        <dbReference type="SAM" id="Phobius"/>
    </source>
</evidence>